<dbReference type="InterPro" id="IPR025961">
    <property type="entry name" value="Metal_resist"/>
</dbReference>
<dbReference type="STRING" id="1185766.SAMN05216224_101654"/>
<dbReference type="Pfam" id="PF13801">
    <property type="entry name" value="Metal_resist"/>
    <property type="match status" value="1"/>
</dbReference>
<comment type="caution">
    <text evidence="3">The sequence shown here is derived from an EMBL/GenBank/DDBJ whole genome shotgun (WGS) entry which is preliminary data.</text>
</comment>
<protein>
    <recommendedName>
        <fullName evidence="5">Periplasmic heavy metal sensor</fullName>
    </recommendedName>
</protein>
<name>A0A074TDL0_9RHOB</name>
<dbReference type="Proteomes" id="UP000027725">
    <property type="component" value="Unassembled WGS sequence"/>
</dbReference>
<keyword evidence="2" id="KW-0472">Membrane</keyword>
<evidence type="ECO:0008006" key="5">
    <source>
        <dbReference type="Google" id="ProtNLM"/>
    </source>
</evidence>
<reference evidence="3 4" key="1">
    <citation type="submission" date="2014-03" db="EMBL/GenBank/DDBJ databases">
        <title>The draft genome sequence of Thioclava dalianensis DLFJ1-1.</title>
        <authorList>
            <person name="Lai Q."/>
            <person name="Shao Z."/>
        </authorList>
    </citation>
    <scope>NUCLEOTIDE SEQUENCE [LARGE SCALE GENOMIC DNA]</scope>
    <source>
        <strain evidence="3 4">DLFJ1-1</strain>
    </source>
</reference>
<dbReference type="EMBL" id="JHEH01000010">
    <property type="protein sequence ID" value="KEP69866.1"/>
    <property type="molecule type" value="Genomic_DNA"/>
</dbReference>
<dbReference type="OrthoDB" id="7688532at2"/>
<keyword evidence="2" id="KW-0812">Transmembrane</keyword>
<evidence type="ECO:0000256" key="1">
    <source>
        <dbReference type="SAM" id="MobiDB-lite"/>
    </source>
</evidence>
<sequence length="168" mass="19245">MAVTGSPSRRLIRWVLIGSVTLNLLVIGVIIGGIFGHDRHPPRMVVGDVTLGIFTKSLSPEDREALRQEAQKRAPEFRAMRMQARADLTALIGALKAQPWDRAEVKAILTRHQDRMVKRVQLGDALIFERFDAMSVADRRDFADRLQKDVEQHEKRREERRAQKRDAQ</sequence>
<dbReference type="RefSeq" id="WP_038065598.1">
    <property type="nucleotide sequence ID" value="NZ_FOVB01000001.1"/>
</dbReference>
<dbReference type="AlphaFoldDB" id="A0A074TDL0"/>
<evidence type="ECO:0000256" key="2">
    <source>
        <dbReference type="SAM" id="Phobius"/>
    </source>
</evidence>
<evidence type="ECO:0000313" key="3">
    <source>
        <dbReference type="EMBL" id="KEP69866.1"/>
    </source>
</evidence>
<organism evidence="3 4">
    <name type="scientific">Thioclava dalianensis</name>
    <dbReference type="NCBI Taxonomy" id="1185766"/>
    <lineage>
        <taxon>Bacteria</taxon>
        <taxon>Pseudomonadati</taxon>
        <taxon>Pseudomonadota</taxon>
        <taxon>Alphaproteobacteria</taxon>
        <taxon>Rhodobacterales</taxon>
        <taxon>Paracoccaceae</taxon>
        <taxon>Thioclava</taxon>
    </lineage>
</organism>
<feature type="region of interest" description="Disordered" evidence="1">
    <location>
        <begin position="149"/>
        <end position="168"/>
    </location>
</feature>
<feature type="transmembrane region" description="Helical" evidence="2">
    <location>
        <begin position="12"/>
        <end position="35"/>
    </location>
</feature>
<proteinExistence type="predicted"/>
<evidence type="ECO:0000313" key="4">
    <source>
        <dbReference type="Proteomes" id="UP000027725"/>
    </source>
</evidence>
<keyword evidence="2" id="KW-1133">Transmembrane helix</keyword>
<dbReference type="eggNOG" id="COG5612">
    <property type="taxonomic scope" value="Bacteria"/>
</dbReference>
<keyword evidence="4" id="KW-1185">Reference proteome</keyword>
<accession>A0A074TDL0</accession>
<gene>
    <name evidence="3" type="ORF">DL1_01880</name>
</gene>